<comment type="subunit">
    <text evidence="5">Heterotrimer of UreA (gamma), UreB (beta) and UreC (alpha) subunits. Three heterotrimers associate to form the active enzyme.</text>
</comment>
<evidence type="ECO:0000256" key="4">
    <source>
        <dbReference type="ARBA" id="ARBA00047778"/>
    </source>
</evidence>
<dbReference type="Gene3D" id="2.10.150.10">
    <property type="entry name" value="Urease, beta subunit"/>
    <property type="match status" value="1"/>
</dbReference>
<dbReference type="NCBIfam" id="TIGR00193">
    <property type="entry name" value="urease_gam"/>
    <property type="match status" value="1"/>
</dbReference>
<comment type="subcellular location">
    <subcellularLocation>
        <location evidence="5">Cytoplasm</location>
    </subcellularLocation>
</comment>
<dbReference type="CDD" id="cd00407">
    <property type="entry name" value="Urease_beta"/>
    <property type="match status" value="1"/>
</dbReference>
<keyword evidence="2 5" id="KW-0963">Cytoplasm</keyword>
<dbReference type="Proteomes" id="UP001604002">
    <property type="component" value="Unassembled WGS sequence"/>
</dbReference>
<dbReference type="PANTHER" id="PTHR33569:SF1">
    <property type="entry name" value="UREASE"/>
    <property type="match status" value="1"/>
</dbReference>
<evidence type="ECO:0000256" key="2">
    <source>
        <dbReference type="ARBA" id="ARBA00022490"/>
    </source>
</evidence>
<organism evidence="7 8">
    <name type="scientific">Xanthobacter oligotrophicus</name>
    <dbReference type="NCBI Taxonomy" id="2607286"/>
    <lineage>
        <taxon>Bacteria</taxon>
        <taxon>Pseudomonadati</taxon>
        <taxon>Pseudomonadota</taxon>
        <taxon>Alphaproteobacteria</taxon>
        <taxon>Hyphomicrobiales</taxon>
        <taxon>Xanthobacteraceae</taxon>
        <taxon>Xanthobacter</taxon>
    </lineage>
</organism>
<dbReference type="PANTHER" id="PTHR33569">
    <property type="entry name" value="UREASE"/>
    <property type="match status" value="1"/>
</dbReference>
<dbReference type="NCBIfam" id="TIGR00192">
    <property type="entry name" value="urease_beta"/>
    <property type="match status" value="1"/>
</dbReference>
<keyword evidence="3 5" id="KW-0378">Hydrolase</keyword>
<dbReference type="Pfam" id="PF00699">
    <property type="entry name" value="Urease_beta"/>
    <property type="match status" value="1"/>
</dbReference>
<dbReference type="InterPro" id="IPR002019">
    <property type="entry name" value="Urease_beta-like"/>
</dbReference>
<dbReference type="Gene3D" id="3.30.280.10">
    <property type="entry name" value="Urease, gamma-like subunit"/>
    <property type="match status" value="1"/>
</dbReference>
<dbReference type="HAMAP" id="MF_00739">
    <property type="entry name" value="Urease_gamma"/>
    <property type="match status" value="1"/>
</dbReference>
<dbReference type="InterPro" id="IPR002026">
    <property type="entry name" value="Urease_gamma/gamma-beta_su"/>
</dbReference>
<dbReference type="InterPro" id="IPR036463">
    <property type="entry name" value="Urease_gamma_sf"/>
</dbReference>
<keyword evidence="8" id="KW-1185">Reference proteome</keyword>
<dbReference type="SUPFAM" id="SSF51278">
    <property type="entry name" value="Urease, beta-subunit"/>
    <property type="match status" value="1"/>
</dbReference>
<dbReference type="HAMAP" id="MF_01954">
    <property type="entry name" value="Urease_beta"/>
    <property type="match status" value="1"/>
</dbReference>
<dbReference type="CDD" id="cd00390">
    <property type="entry name" value="Urease_gamma"/>
    <property type="match status" value="1"/>
</dbReference>
<dbReference type="InterPro" id="IPR036461">
    <property type="entry name" value="Urease_betasu_sf"/>
</dbReference>
<dbReference type="NCBIfam" id="NF009712">
    <property type="entry name" value="PRK13241.1"/>
    <property type="match status" value="1"/>
</dbReference>
<protein>
    <recommendedName>
        <fullName evidence="5 6">Multifunctional fusion protein</fullName>
    </recommendedName>
    <domain>
        <recommendedName>
            <fullName evidence="5">Urease subunit gamma</fullName>
            <ecNumber evidence="5">3.5.1.5</ecNumber>
        </recommendedName>
        <alternativeName>
            <fullName evidence="5">Urea amidohydrolase subunit gamma</fullName>
        </alternativeName>
    </domain>
    <domain>
        <recommendedName>
            <fullName evidence="6">Urease subunit beta</fullName>
        </recommendedName>
        <alternativeName>
            <fullName evidence="6">Urea amidohydrolase subunit beta</fullName>
        </alternativeName>
    </domain>
</protein>
<dbReference type="GO" id="GO:0009039">
    <property type="term" value="F:urease activity"/>
    <property type="evidence" value="ECO:0007669"/>
    <property type="project" value="UniProtKB-EC"/>
</dbReference>
<comment type="caution">
    <text evidence="7">The sequence shown here is derived from an EMBL/GenBank/DDBJ whole genome shotgun (WGS) entry which is preliminary data.</text>
</comment>
<dbReference type="SUPFAM" id="SSF54111">
    <property type="entry name" value="Urease, gamma-subunit"/>
    <property type="match status" value="1"/>
</dbReference>
<evidence type="ECO:0000256" key="6">
    <source>
        <dbReference type="HAMAP-Rule" id="MF_01954"/>
    </source>
</evidence>
<evidence type="ECO:0000313" key="7">
    <source>
        <dbReference type="EMBL" id="MFG1370862.1"/>
    </source>
</evidence>
<comment type="similarity">
    <text evidence="5">Belongs to the urease gamma subunit family.</text>
</comment>
<proteinExistence type="inferred from homology"/>
<reference evidence="7 8" key="1">
    <citation type="submission" date="2024-02" db="EMBL/GenBank/DDBJ databases">
        <title>Expansion and revision of Xanthobacter and proposal of Roseixanthobacter gen. nov.</title>
        <authorList>
            <person name="Soltysiak M.P.M."/>
            <person name="Jalihal A."/>
            <person name="Ory A."/>
            <person name="Chrisophersen C."/>
            <person name="Lee A.D."/>
            <person name="Boulton J."/>
            <person name="Springer M."/>
        </authorList>
    </citation>
    <scope>NUCLEOTIDE SEQUENCE [LARGE SCALE GENOMIC DNA]</scope>
    <source>
        <strain evidence="7 8">23A</strain>
    </source>
</reference>
<dbReference type="InterPro" id="IPR012010">
    <property type="entry name" value="Urease_gamma"/>
</dbReference>
<evidence type="ECO:0000256" key="3">
    <source>
        <dbReference type="ARBA" id="ARBA00022801"/>
    </source>
</evidence>
<evidence type="ECO:0000313" key="8">
    <source>
        <dbReference type="Proteomes" id="UP001604002"/>
    </source>
</evidence>
<comment type="pathway">
    <text evidence="1 5">Nitrogen metabolism; urea degradation; CO(2) and NH(3) from urea (urease route): step 1/1.</text>
</comment>
<comment type="catalytic activity">
    <reaction evidence="4 5">
        <text>urea + 2 H2O + H(+) = hydrogencarbonate + 2 NH4(+)</text>
        <dbReference type="Rhea" id="RHEA:20557"/>
        <dbReference type="ChEBI" id="CHEBI:15377"/>
        <dbReference type="ChEBI" id="CHEBI:15378"/>
        <dbReference type="ChEBI" id="CHEBI:16199"/>
        <dbReference type="ChEBI" id="CHEBI:17544"/>
        <dbReference type="ChEBI" id="CHEBI:28938"/>
        <dbReference type="EC" id="3.5.1.5"/>
    </reaction>
</comment>
<dbReference type="EMBL" id="JBAFVH010000001">
    <property type="protein sequence ID" value="MFG1370862.1"/>
    <property type="molecule type" value="Genomic_DNA"/>
</dbReference>
<dbReference type="PIRSF" id="PIRSF001225">
    <property type="entry name" value="Urease_gammabeta"/>
    <property type="match status" value="1"/>
</dbReference>
<dbReference type="EC" id="3.5.1.5" evidence="5"/>
<dbReference type="InterPro" id="IPR050069">
    <property type="entry name" value="Urease_subunit"/>
</dbReference>
<comment type="similarity">
    <text evidence="6">Belongs to the urease beta subunit family.</text>
</comment>
<sequence>MLLTPREKDKLFIAMAAEVARKRLARGVKLNHPEAVALITDFVVEGARDGKTVAELMELGARVITADQVMDGISEMIHDIQVEATFPDGTKLVTVHHPIRGAPSEMVPGELVPQEGDIHFNEGAERVRLTVSNTGDRPIQVGSHYHFYETNPALAFEREQARGMRLDIAPGTAVRFEPGASREVTLVPFGGKREVYGFRGAVQGKL</sequence>
<dbReference type="NCBIfam" id="NF009682">
    <property type="entry name" value="PRK13203.1"/>
    <property type="match status" value="1"/>
</dbReference>
<gene>
    <name evidence="5" type="primary">ureA</name>
    <name evidence="6" type="synonym">ureB</name>
    <name evidence="7" type="ORF">V5F32_01670</name>
</gene>
<dbReference type="InterPro" id="IPR008223">
    <property type="entry name" value="Urease_gamma-beta_su"/>
</dbReference>
<name>A0ABW6ZSN4_9HYPH</name>
<dbReference type="Pfam" id="PF00547">
    <property type="entry name" value="Urease_gamma"/>
    <property type="match status" value="1"/>
</dbReference>
<evidence type="ECO:0000256" key="5">
    <source>
        <dbReference type="HAMAP-Rule" id="MF_00739"/>
    </source>
</evidence>
<accession>A0ABW6ZSN4</accession>
<evidence type="ECO:0000256" key="1">
    <source>
        <dbReference type="ARBA" id="ARBA00004897"/>
    </source>
</evidence>
<dbReference type="RefSeq" id="WP_393990935.1">
    <property type="nucleotide sequence ID" value="NZ_JBAFVH010000001.1"/>
</dbReference>
<dbReference type="NCBIfam" id="NF009671">
    <property type="entry name" value="PRK13192.1"/>
    <property type="match status" value="1"/>
</dbReference>